<gene>
    <name evidence="3" type="ordered locus">HMPREF0833_10865</name>
</gene>
<dbReference type="GO" id="GO:0016791">
    <property type="term" value="F:phosphatase activity"/>
    <property type="evidence" value="ECO:0007669"/>
    <property type="project" value="TreeGrafter"/>
</dbReference>
<dbReference type="Gene3D" id="3.40.50.1240">
    <property type="entry name" value="Phosphoglycerate mutase-like"/>
    <property type="match status" value="1"/>
</dbReference>
<dbReference type="KEGG" id="scp:HMPREF0833_10865"/>
<proteinExistence type="predicted"/>
<dbReference type="CDD" id="cd07067">
    <property type="entry name" value="HP_PGM_like"/>
    <property type="match status" value="1"/>
</dbReference>
<dbReference type="PANTHER" id="PTHR48100:SF1">
    <property type="entry name" value="HISTIDINE PHOSPHATASE FAMILY PROTEIN-RELATED"/>
    <property type="match status" value="1"/>
</dbReference>
<evidence type="ECO:0000256" key="2">
    <source>
        <dbReference type="PIRSR" id="PIRSR613078-2"/>
    </source>
</evidence>
<dbReference type="InterPro" id="IPR029033">
    <property type="entry name" value="His_PPase_superfam"/>
</dbReference>
<name>F8DIW1_STREP</name>
<feature type="active site" description="Proton donor/acceptor" evidence="1">
    <location>
        <position position="98"/>
    </location>
</feature>
<feature type="active site" description="Tele-phosphohistidine intermediate" evidence="1">
    <location>
        <position position="22"/>
    </location>
</feature>
<sequence length="221" mass="24989">MQILWNKDREGAKIVKLYFIRHGRTEWNEEGRFQGSNGDSPLLPASIHQLEKLGKHLATVPFDAVFASDLPRTVHTAQIILDQLETPLELQATPALREWNLGKLEGAKISTISAIYPQQMDAFRHNLARFQNEIFDAESVYETTKRTCDFVKSLKGKELDTVLIVGHGANLTASIRTLLGYETGELRKNGGLDNASVTILTTDDFEHYHLDTWNDTSYMED</sequence>
<evidence type="ECO:0000256" key="1">
    <source>
        <dbReference type="PIRSR" id="PIRSR613078-1"/>
    </source>
</evidence>
<feature type="binding site" evidence="2">
    <location>
        <begin position="21"/>
        <end position="28"/>
    </location>
    <ligand>
        <name>substrate</name>
    </ligand>
</feature>
<dbReference type="HOGENOM" id="CLU_033323_9_0_9"/>
<dbReference type="SMART" id="SM00855">
    <property type="entry name" value="PGAM"/>
    <property type="match status" value="1"/>
</dbReference>
<evidence type="ECO:0000313" key="3">
    <source>
        <dbReference type="EMBL" id="AEH55896.1"/>
    </source>
</evidence>
<dbReference type="AlphaFoldDB" id="F8DIW1"/>
<feature type="binding site" evidence="2">
    <location>
        <position position="72"/>
    </location>
    <ligand>
        <name>substrate</name>
    </ligand>
</feature>
<evidence type="ECO:0000313" key="4">
    <source>
        <dbReference type="Proteomes" id="UP000001502"/>
    </source>
</evidence>
<protein>
    <submittedName>
        <fullName evidence="3">Phosphoglycerate mutase family protein</fullName>
    </submittedName>
</protein>
<accession>F8DIW1</accession>
<organism evidence="3 4">
    <name type="scientific">Streptococcus parasanguinis (strain ATCC 15912 / DSM 6778 / CIP 104372 / LMG 14537)</name>
    <dbReference type="NCBI Taxonomy" id="760570"/>
    <lineage>
        <taxon>Bacteria</taxon>
        <taxon>Bacillati</taxon>
        <taxon>Bacillota</taxon>
        <taxon>Bacilli</taxon>
        <taxon>Lactobacillales</taxon>
        <taxon>Streptococcaceae</taxon>
        <taxon>Streptococcus</taxon>
    </lineage>
</organism>
<dbReference type="PANTHER" id="PTHR48100">
    <property type="entry name" value="BROAD-SPECIFICITY PHOSPHATASE YOR283W-RELATED"/>
    <property type="match status" value="1"/>
</dbReference>
<dbReference type="SUPFAM" id="SSF53254">
    <property type="entry name" value="Phosphoglycerate mutase-like"/>
    <property type="match status" value="1"/>
</dbReference>
<dbReference type="Proteomes" id="UP000001502">
    <property type="component" value="Chromosome"/>
</dbReference>
<reference evidence="4" key="1">
    <citation type="submission" date="2011-06" db="EMBL/GenBank/DDBJ databases">
        <title>Complete sequence of Streptococcus parasanguinis strain ATCC 15912.</title>
        <authorList>
            <person name="Muzny D."/>
            <person name="Qin X."/>
            <person name="Buhay C."/>
            <person name="Dugan-Rocha S."/>
            <person name="Ding Y."/>
            <person name="Chen G."/>
            <person name="Hawes A."/>
            <person name="Holder M."/>
            <person name="Jhangiani S."/>
            <person name="Johnson A."/>
            <person name="Khan Z."/>
            <person name="Li Z."/>
            <person name="Liu W."/>
            <person name="Liu X."/>
            <person name="Perez L."/>
            <person name="Shen H."/>
            <person name="Wang Q."/>
            <person name="Watt J."/>
            <person name="Xi L."/>
            <person name="Xin Y."/>
            <person name="Zhou J."/>
            <person name="Deng J."/>
            <person name="Jiang H."/>
            <person name="Liu Y."/>
            <person name="Qu J."/>
            <person name="Song X.-Z."/>
            <person name="Zhang L."/>
            <person name="Villasana D."/>
            <person name="Johnson A."/>
            <person name="Liu J."/>
            <person name="Liyanage D."/>
            <person name="Lorensuhewa L."/>
            <person name="Robinson T."/>
            <person name="Song A."/>
            <person name="Song B.-B."/>
            <person name="Dinh H."/>
            <person name="Thornton R."/>
            <person name="Coyle M."/>
            <person name="Francisco L."/>
            <person name="Jackson L."/>
            <person name="Javaid M."/>
            <person name="Korchina V."/>
            <person name="Kovar C."/>
            <person name="Mata R."/>
            <person name="Mathew T."/>
            <person name="Ngo R."/>
            <person name="Nguyen L."/>
            <person name="Nguyen N."/>
            <person name="Okwuonu G."/>
            <person name="Ongeri F."/>
            <person name="Pham C."/>
            <person name="Simmons D."/>
            <person name="Wilczek-Boney K."/>
            <person name="Hale W."/>
            <person name="Jakkamsetti A."/>
            <person name="Pham P."/>
            <person name="Ruth R."/>
            <person name="San Lucas F."/>
            <person name="Warren J."/>
            <person name="Zhang J."/>
            <person name="Zhao Z."/>
            <person name="Zhou C."/>
            <person name="Zhu D."/>
            <person name="Lee S."/>
            <person name="Bess C."/>
            <person name="Blankenburg K."/>
            <person name="Forbes L."/>
            <person name="Fu Q."/>
            <person name="Gubbala S."/>
            <person name="Hirani K."/>
            <person name="Jayaseelan J.C."/>
            <person name="Lara F."/>
            <person name="Munidasa M."/>
            <person name="Palculict T."/>
            <person name="Patil S."/>
            <person name="Pu L.-L."/>
            <person name="Saada N."/>
            <person name="Tang L."/>
            <person name="Weissenberger G."/>
            <person name="Zhu Y."/>
            <person name="Hemphill L."/>
            <person name="Shang Y."/>
            <person name="Youmans B."/>
            <person name="Ayvaz T."/>
            <person name="Ross M."/>
            <person name="Santibanez J."/>
            <person name="Aqrawi P."/>
            <person name="Gross S."/>
            <person name="Joshi V."/>
            <person name="Fowler G."/>
            <person name="Nazareth L."/>
            <person name="Reid J."/>
            <person name="Worley K."/>
            <person name="Petrosino J."/>
            <person name="Highlander S."/>
            <person name="Gibbs R."/>
        </authorList>
    </citation>
    <scope>NUCLEOTIDE SEQUENCE [LARGE SCALE GENOMIC DNA]</scope>
    <source>
        <strain evidence="4">ATCC 15912 / DSM 6778 / CIP 104372 / LMG 14537</strain>
    </source>
</reference>
<dbReference type="Pfam" id="PF00300">
    <property type="entry name" value="His_Phos_1"/>
    <property type="match status" value="1"/>
</dbReference>
<dbReference type="InterPro" id="IPR050275">
    <property type="entry name" value="PGM_Phosphatase"/>
</dbReference>
<dbReference type="InterPro" id="IPR013078">
    <property type="entry name" value="His_Pase_superF_clade-1"/>
</dbReference>
<dbReference type="GO" id="GO:0005737">
    <property type="term" value="C:cytoplasm"/>
    <property type="evidence" value="ECO:0007669"/>
    <property type="project" value="TreeGrafter"/>
</dbReference>
<dbReference type="EMBL" id="CP002843">
    <property type="protein sequence ID" value="AEH55896.1"/>
    <property type="molecule type" value="Genomic_DNA"/>
</dbReference>